<dbReference type="PANTHER" id="PTHR37984">
    <property type="entry name" value="PROTEIN CBG26694"/>
    <property type="match status" value="1"/>
</dbReference>
<comment type="caution">
    <text evidence="1">The sequence shown here is derived from an EMBL/GenBank/DDBJ whole genome shotgun (WGS) entry which is preliminary data.</text>
</comment>
<dbReference type="InterPro" id="IPR050951">
    <property type="entry name" value="Retrovirus_Pol_polyprotein"/>
</dbReference>
<dbReference type="AlphaFoldDB" id="A0A371EP50"/>
<feature type="non-terminal residue" evidence="1">
    <location>
        <position position="1"/>
    </location>
</feature>
<dbReference type="PANTHER" id="PTHR37984:SF5">
    <property type="entry name" value="PROTEIN NYNRIN-LIKE"/>
    <property type="match status" value="1"/>
</dbReference>
<accession>A0A371EP50</accession>
<dbReference type="EMBL" id="QJKJ01012817">
    <property type="protein sequence ID" value="RDX67827.1"/>
    <property type="molecule type" value="Genomic_DNA"/>
</dbReference>
<evidence type="ECO:0000313" key="1">
    <source>
        <dbReference type="EMBL" id="RDX67827.1"/>
    </source>
</evidence>
<dbReference type="InterPro" id="IPR043128">
    <property type="entry name" value="Rev_trsase/Diguanyl_cyclase"/>
</dbReference>
<proteinExistence type="predicted"/>
<name>A0A371EP50_MUCPR</name>
<gene>
    <name evidence="1" type="ORF">CR513_53249</name>
</gene>
<dbReference type="SUPFAM" id="SSF56672">
    <property type="entry name" value="DNA/RNA polymerases"/>
    <property type="match status" value="1"/>
</dbReference>
<evidence type="ECO:0000313" key="2">
    <source>
        <dbReference type="Proteomes" id="UP000257109"/>
    </source>
</evidence>
<dbReference type="Gene3D" id="3.30.70.270">
    <property type="match status" value="1"/>
</dbReference>
<dbReference type="OrthoDB" id="1434496at2759"/>
<dbReference type="Proteomes" id="UP000257109">
    <property type="component" value="Unassembled WGS sequence"/>
</dbReference>
<dbReference type="InterPro" id="IPR043502">
    <property type="entry name" value="DNA/RNA_pol_sf"/>
</dbReference>
<protein>
    <submittedName>
        <fullName evidence="1">Uncharacterized protein</fullName>
    </submittedName>
</protein>
<organism evidence="1 2">
    <name type="scientific">Mucuna pruriens</name>
    <name type="common">Velvet bean</name>
    <name type="synonym">Dolichos pruriens</name>
    <dbReference type="NCBI Taxonomy" id="157652"/>
    <lineage>
        <taxon>Eukaryota</taxon>
        <taxon>Viridiplantae</taxon>
        <taxon>Streptophyta</taxon>
        <taxon>Embryophyta</taxon>
        <taxon>Tracheophyta</taxon>
        <taxon>Spermatophyta</taxon>
        <taxon>Magnoliopsida</taxon>
        <taxon>eudicotyledons</taxon>
        <taxon>Gunneridae</taxon>
        <taxon>Pentapetalae</taxon>
        <taxon>rosids</taxon>
        <taxon>fabids</taxon>
        <taxon>Fabales</taxon>
        <taxon>Fabaceae</taxon>
        <taxon>Papilionoideae</taxon>
        <taxon>50 kb inversion clade</taxon>
        <taxon>NPAAA clade</taxon>
        <taxon>indigoferoid/millettioid clade</taxon>
        <taxon>Phaseoleae</taxon>
        <taxon>Mucuna</taxon>
    </lineage>
</organism>
<sequence length="146" mass="17072">MFFGLKNFGTTYQQAMIALFQNMMHKEIKMYYKLRLNLAKYTFWVRSGNLLGFVFSIKGIEFDLNKTRTTLEMLTPMTEKELRGFLGRLNYIARFVSQLPVTCSQIFKLLHKHQKSLRRSNNTCESLGPSTSNFKKTPYYVLDGAQ</sequence>
<dbReference type="STRING" id="157652.A0A371EP50"/>
<keyword evidence="2" id="KW-1185">Reference proteome</keyword>
<reference evidence="1" key="1">
    <citation type="submission" date="2018-05" db="EMBL/GenBank/DDBJ databases">
        <title>Draft genome of Mucuna pruriens seed.</title>
        <authorList>
            <person name="Nnadi N.E."/>
            <person name="Vos R."/>
            <person name="Hasami M.H."/>
            <person name="Devisetty U.K."/>
            <person name="Aguiy J.C."/>
        </authorList>
    </citation>
    <scope>NUCLEOTIDE SEQUENCE [LARGE SCALE GENOMIC DNA]</scope>
    <source>
        <strain evidence="1">JCA_2017</strain>
    </source>
</reference>